<comment type="caution">
    <text evidence="3">The sequence shown here is derived from an EMBL/GenBank/DDBJ whole genome shotgun (WGS) entry which is preliminary data.</text>
</comment>
<dbReference type="Proteomes" id="UP001589798">
    <property type="component" value="Unassembled WGS sequence"/>
</dbReference>
<evidence type="ECO:0000313" key="3">
    <source>
        <dbReference type="EMBL" id="MFC0204928.1"/>
    </source>
</evidence>
<dbReference type="PANTHER" id="PTHR43008:SF4">
    <property type="entry name" value="CHAIN DEHYDROGENASE, PUTATIVE (AFU_ORTHOLOGUE AFUA_4G08710)-RELATED"/>
    <property type="match status" value="1"/>
</dbReference>
<keyword evidence="4" id="KW-1185">Reference proteome</keyword>
<dbReference type="SUPFAM" id="SSF51735">
    <property type="entry name" value="NAD(P)-binding Rossmann-fold domains"/>
    <property type="match status" value="1"/>
</dbReference>
<protein>
    <submittedName>
        <fullName evidence="3">SDR family NAD(P)-dependent oxidoreductase</fullName>
        <ecNumber evidence="3">1.1.1.-</ecNumber>
    </submittedName>
</protein>
<keyword evidence="2 3" id="KW-0560">Oxidoreductase</keyword>
<name>A0ABV6CW43_9SPHN</name>
<dbReference type="Pfam" id="PF13561">
    <property type="entry name" value="adh_short_C2"/>
    <property type="match status" value="1"/>
</dbReference>
<reference evidence="3 4" key="1">
    <citation type="submission" date="2024-09" db="EMBL/GenBank/DDBJ databases">
        <authorList>
            <person name="Sun Q."/>
            <person name="Mori K."/>
        </authorList>
    </citation>
    <scope>NUCLEOTIDE SEQUENCE [LARGE SCALE GENOMIC DNA]</scope>
    <source>
        <strain evidence="3 4">CCM 7706</strain>
    </source>
</reference>
<organism evidence="3 4">
    <name type="scientific">Novosphingobium soli</name>
    <dbReference type="NCBI Taxonomy" id="574956"/>
    <lineage>
        <taxon>Bacteria</taxon>
        <taxon>Pseudomonadati</taxon>
        <taxon>Pseudomonadota</taxon>
        <taxon>Alphaproteobacteria</taxon>
        <taxon>Sphingomonadales</taxon>
        <taxon>Sphingomonadaceae</taxon>
        <taxon>Novosphingobium</taxon>
    </lineage>
</organism>
<evidence type="ECO:0000313" key="4">
    <source>
        <dbReference type="Proteomes" id="UP001589798"/>
    </source>
</evidence>
<dbReference type="EMBL" id="JBHLWK010000013">
    <property type="protein sequence ID" value="MFC0204928.1"/>
    <property type="molecule type" value="Genomic_DNA"/>
</dbReference>
<accession>A0ABV6CW43</accession>
<evidence type="ECO:0000256" key="1">
    <source>
        <dbReference type="ARBA" id="ARBA00006484"/>
    </source>
</evidence>
<dbReference type="InterPro" id="IPR002347">
    <property type="entry name" value="SDR_fam"/>
</dbReference>
<proteinExistence type="inferred from homology"/>
<dbReference type="InterPro" id="IPR036291">
    <property type="entry name" value="NAD(P)-bd_dom_sf"/>
</dbReference>
<gene>
    <name evidence="3" type="ORF">ACFFJC_11655</name>
</gene>
<dbReference type="PRINTS" id="PR00081">
    <property type="entry name" value="GDHRDH"/>
</dbReference>
<dbReference type="GO" id="GO:0016491">
    <property type="term" value="F:oxidoreductase activity"/>
    <property type="evidence" value="ECO:0007669"/>
    <property type="project" value="UniProtKB-KW"/>
</dbReference>
<dbReference type="PANTHER" id="PTHR43008">
    <property type="entry name" value="BENZIL REDUCTASE"/>
    <property type="match status" value="1"/>
</dbReference>
<sequence>MAVNVSGGLFDCTGKVTVVTGGNGGIGFGFAMGVAKMGGDLAIWARNAEKSAKAKAELEAAGAGRVLAYQVDVSEEANIVAGYEAVMADFGRVDCVFANSGASPRYNSVFEMPTEHWYDFQKTALHGAFFTLREGARLMKARVDGGDATGGSLVACGSLSLFQGLPGKMEYAASKAAVAAAIRCLAIELAPLGIRANVVAPGLVITPMMGEGARADAVAAHFAPTIPMKRTGFPADFEGIGAYLCSDASSFMTGETITIDGGYMVRP</sequence>
<comment type="similarity">
    <text evidence="1">Belongs to the short-chain dehydrogenases/reductases (SDR) family.</text>
</comment>
<dbReference type="Gene3D" id="3.40.50.720">
    <property type="entry name" value="NAD(P)-binding Rossmann-like Domain"/>
    <property type="match status" value="1"/>
</dbReference>
<dbReference type="RefSeq" id="WP_379487686.1">
    <property type="nucleotide sequence ID" value="NZ_JBHLWK010000013.1"/>
</dbReference>
<dbReference type="EC" id="1.1.1.-" evidence="3"/>
<evidence type="ECO:0000256" key="2">
    <source>
        <dbReference type="ARBA" id="ARBA00023002"/>
    </source>
</evidence>